<feature type="compositionally biased region" description="Basic and acidic residues" evidence="10">
    <location>
        <begin position="1649"/>
        <end position="1670"/>
    </location>
</feature>
<evidence type="ECO:0000256" key="2">
    <source>
        <dbReference type="ARBA" id="ARBA00005988"/>
    </source>
</evidence>
<dbReference type="InterPro" id="IPR000834">
    <property type="entry name" value="Peptidase_M14"/>
</dbReference>
<feature type="region of interest" description="Disordered" evidence="10">
    <location>
        <begin position="1121"/>
        <end position="1247"/>
    </location>
</feature>
<dbReference type="Proteomes" id="UP001152320">
    <property type="component" value="Chromosome 19"/>
</dbReference>
<feature type="compositionally biased region" description="Basic and acidic residues" evidence="10">
    <location>
        <begin position="1168"/>
        <end position="1185"/>
    </location>
</feature>
<feature type="compositionally biased region" description="Low complexity" evidence="10">
    <location>
        <begin position="1526"/>
        <end position="1537"/>
    </location>
</feature>
<evidence type="ECO:0000256" key="3">
    <source>
        <dbReference type="ARBA" id="ARBA00022645"/>
    </source>
</evidence>
<proteinExistence type="inferred from homology"/>
<dbReference type="FunFam" id="3.40.630.10:FF:000011">
    <property type="entry name" value="cytosolic carboxypeptidase 2 isoform X1"/>
    <property type="match status" value="1"/>
</dbReference>
<feature type="compositionally biased region" description="Polar residues" evidence="10">
    <location>
        <begin position="1684"/>
        <end position="1708"/>
    </location>
</feature>
<evidence type="ECO:0000256" key="5">
    <source>
        <dbReference type="ARBA" id="ARBA00022723"/>
    </source>
</evidence>
<keyword evidence="3 12" id="KW-0121">Carboxypeptidase</keyword>
<evidence type="ECO:0000256" key="6">
    <source>
        <dbReference type="ARBA" id="ARBA00022801"/>
    </source>
</evidence>
<dbReference type="SUPFAM" id="SSF53187">
    <property type="entry name" value="Zn-dependent exopeptidases"/>
    <property type="match status" value="1"/>
</dbReference>
<dbReference type="SMART" id="SM00631">
    <property type="entry name" value="Zn_pept"/>
    <property type="match status" value="1"/>
</dbReference>
<dbReference type="EMBL" id="JAIZAY010000019">
    <property type="protein sequence ID" value="KAJ8024122.1"/>
    <property type="molecule type" value="Genomic_DNA"/>
</dbReference>
<evidence type="ECO:0000256" key="1">
    <source>
        <dbReference type="ARBA" id="ARBA00001947"/>
    </source>
</evidence>
<evidence type="ECO:0000313" key="12">
    <source>
        <dbReference type="EMBL" id="KAJ8024122.1"/>
    </source>
</evidence>
<comment type="cofactor">
    <cofactor evidence="1">
        <name>Zn(2+)</name>
        <dbReference type="ChEBI" id="CHEBI:29105"/>
    </cofactor>
</comment>
<evidence type="ECO:0000256" key="4">
    <source>
        <dbReference type="ARBA" id="ARBA00022670"/>
    </source>
</evidence>
<evidence type="ECO:0000313" key="13">
    <source>
        <dbReference type="Proteomes" id="UP001152320"/>
    </source>
</evidence>
<feature type="compositionally biased region" description="Polar residues" evidence="10">
    <location>
        <begin position="1491"/>
        <end position="1500"/>
    </location>
</feature>
<dbReference type="CDD" id="cd06907">
    <property type="entry name" value="M14_AGBL2-3_like"/>
    <property type="match status" value="1"/>
</dbReference>
<dbReference type="Gene3D" id="2.60.40.3120">
    <property type="match status" value="1"/>
</dbReference>
<feature type="region of interest" description="Disordered" evidence="10">
    <location>
        <begin position="892"/>
        <end position="977"/>
    </location>
</feature>
<keyword evidence="8" id="KW-0482">Metalloprotease</keyword>
<evidence type="ECO:0000256" key="9">
    <source>
        <dbReference type="PROSITE-ProRule" id="PRU01379"/>
    </source>
</evidence>
<evidence type="ECO:0000256" key="10">
    <source>
        <dbReference type="SAM" id="MobiDB-lite"/>
    </source>
</evidence>
<dbReference type="InterPro" id="IPR040626">
    <property type="entry name" value="Pepdidase_M14_N"/>
</dbReference>
<feature type="compositionally biased region" description="Basic and acidic residues" evidence="10">
    <location>
        <begin position="1223"/>
        <end position="1234"/>
    </location>
</feature>
<reference evidence="12" key="1">
    <citation type="submission" date="2021-10" db="EMBL/GenBank/DDBJ databases">
        <title>Tropical sea cucumber genome reveals ecological adaptation and Cuvierian tubules defense mechanism.</title>
        <authorList>
            <person name="Chen T."/>
        </authorList>
    </citation>
    <scope>NUCLEOTIDE SEQUENCE</scope>
    <source>
        <strain evidence="12">Nanhai2018</strain>
        <tissue evidence="12">Muscle</tissue>
    </source>
</reference>
<feature type="region of interest" description="Disordered" evidence="10">
    <location>
        <begin position="1476"/>
        <end position="1583"/>
    </location>
</feature>
<dbReference type="Pfam" id="PF18027">
    <property type="entry name" value="Pepdidase_M14_N"/>
    <property type="match status" value="1"/>
</dbReference>
<comment type="similarity">
    <text evidence="2 9">Belongs to the peptidase M14 family.</text>
</comment>
<dbReference type="PANTHER" id="PTHR12756:SF45">
    <property type="entry name" value="CYTOSOLIC CARBOXYPEPTIDASE NNA1"/>
    <property type="match status" value="1"/>
</dbReference>
<dbReference type="Pfam" id="PF00246">
    <property type="entry name" value="Peptidase_M14"/>
    <property type="match status" value="1"/>
</dbReference>
<feature type="region of interest" description="Disordered" evidence="10">
    <location>
        <begin position="999"/>
        <end position="1025"/>
    </location>
</feature>
<keyword evidence="5" id="KW-0479">Metal-binding</keyword>
<feature type="region of interest" description="Disordered" evidence="10">
    <location>
        <begin position="1041"/>
        <end position="1068"/>
    </location>
</feature>
<sequence>MHSTSRATCEFELNPYDSFMRNHLKHYGYYTGQSDNYKTSGLGLTDWERSRSFSLSDHIVSDTEYENQALKESKLDDDNRFTDGHKRTTQLVFSHSAGKVVPKLKEPRNLYALSKEAGPQQAPRWPADMEVLPEMIQHITYVPTEREPFYHPTGFEKMPMSLAEGEGRTVYYNPTSKDAYFLRSRVGGSRKGCLPRAWKPKSADDTTLIFESRFESGNLMKAIQRSEFEYDLQLRYDLYTDKHTQWYYFRVQNVRKNIKYRFTITNFMKPGSLYNCGMKPLMYSEMDAKTRKIGWRRLGEEIKYYKNDMRRTDVKGDRSYYSLTWTCQFPHDGDTCFFAHCYPYTYSDLQQYLLRLSNDPVRSKYCKQRVLCRSLAGNLIYILTITSAARNPEDTKRKKAVVLTARVHPGETNASWMMKGFLDYLTSDSIDAKLLRGTFVFKIVPMLNPDGVIVGNYRCSLAGRDLNRNYRSVLRDSFPSVSNTKAMIKKLLDEREVVVYCDLHGHSRKQNVFIYGCENKKDKKNRLREKIFPIILGKNANEKFSSTSCKYKVQKSKEGTGRVVMWQMGIMNSYTMEATFCGSTLGNSKFYHFRTVDYEAMGYHFCDSLLDYCDPDQNKCEEIYRELEEKLKADILNHLERIGTPIPEGGVVDLSQDYTSAIESSTTGSDSSADDGLPVHLLALAPKLTKKKKLKTRKERDKKRNSLGDKSNQRLKDSKIPEKNDVSGKNRAVVEKKEEVEKKPSTPKLKDKEKSDKTGDGFVACKEFPMWAVKQKLKYKHTSRPTVHSAGRARHINNRSGDGLPIFAQERCETKAIQKTEYLEALTNAYLMSGVLKSSSQDVPAFRYSASGFGVSTSGLPLAHLEGLCPHHEKAFADQFVANQLSGLTFEDDKIEWTSSPTETNQSGPERRSAPPSKSTAFSLANMASMRSQSESPPHYQPLPLDEYIRPTSRQGPSLMTGPTHASKTPLRPSSRGVPDELLIETSVSPQWVPDCSDFVRRETDQPPSPSPSPSPQPQLKHSSTTTYGMQDVYPDVRTKVPPRSQQVSHSRGQQITSGPQFSSDKPAVRERKMITPVYIETSGQSPRYKDVNHKHNSVTVLQAHNTPVMLVSGGESVERAQNRQTMGTGHKPQVIYKRGTTPPSPSQMLEETSLRRSQASTLSHRSTNGERRFTQEEPKSHRCTTEATPISDPVVFPKQSSQSSHHFKPPKDFYASITNDGKNSRSSDVKGGSEHQSPSEKIPYRKPASVEYSWNVSGKEPPQTNNNRKTVAAGYVRNMVRAQLSSDLNNNVTGYYSGYERSSIHQKKSLNANNSASGRIFDANNFGASYDNNVRESYEKNLEAPYAELMKNNNSRERVGQEFENLPRFESRNSVFEEVTNLLDMNVPDVDLTFPVRDEHIRYTTPGTVAVQNNLKQSEGSAPYEQTFKTGKISEFQKKALESQLINSQANPNNSAENFSKSELVSSRIVKGEEDDRGHYVKEGRRKGLQRQQFQSSVASAEDFQALNQEGDTADGDEAGLTKKSSNSESVGNSNSRYEFTQRWRQDGQMVSKRSPSPPSTLKHINSTRSSKEDGVQRTSSGFTTEMFHRKIVSPRSADHYIQVSKLALQLRQRNIEERYKTMSEERREQGEEEVGYPSEMAGGSSHMDSHGDYERAFKDKREFGETKRSTKSSKKMVAVVTPMTQGGNPVSQRGYTSSDRSSTVVQHQGGFQGTKSNPLIVRNKFTRKK</sequence>
<comment type="caution">
    <text evidence="12">The sequence shown here is derived from an EMBL/GenBank/DDBJ whole genome shotgun (WGS) entry which is preliminary data.</text>
</comment>
<dbReference type="OrthoDB" id="10253041at2759"/>
<dbReference type="Gene3D" id="3.40.630.10">
    <property type="entry name" value="Zn peptidases"/>
    <property type="match status" value="1"/>
</dbReference>
<feature type="compositionally biased region" description="Basic and acidic residues" evidence="10">
    <location>
        <begin position="698"/>
        <end position="757"/>
    </location>
</feature>
<evidence type="ECO:0000256" key="8">
    <source>
        <dbReference type="ARBA" id="ARBA00023049"/>
    </source>
</evidence>
<dbReference type="PROSITE" id="PS52035">
    <property type="entry name" value="PEPTIDASE_M14"/>
    <property type="match status" value="1"/>
</dbReference>
<feature type="region of interest" description="Disordered" evidence="10">
    <location>
        <begin position="691"/>
        <end position="757"/>
    </location>
</feature>
<feature type="compositionally biased region" description="Polar residues" evidence="10">
    <location>
        <begin position="897"/>
        <end position="908"/>
    </location>
</feature>
<dbReference type="InterPro" id="IPR050821">
    <property type="entry name" value="Cytosolic_carboxypeptidase"/>
</dbReference>
<feature type="compositionally biased region" description="Pro residues" evidence="10">
    <location>
        <begin position="1007"/>
        <end position="1017"/>
    </location>
</feature>
<feature type="region of interest" description="Disordered" evidence="10">
    <location>
        <begin position="1624"/>
        <end position="1731"/>
    </location>
</feature>
<dbReference type="GO" id="GO:0004181">
    <property type="term" value="F:metallocarboxypeptidase activity"/>
    <property type="evidence" value="ECO:0007669"/>
    <property type="project" value="InterPro"/>
</dbReference>
<name>A0A9Q1BGV1_HOLLE</name>
<keyword evidence="6" id="KW-0378">Hydrolase</keyword>
<feature type="domain" description="Peptidase M14" evidence="11">
    <location>
        <begin position="342"/>
        <end position="613"/>
    </location>
</feature>
<dbReference type="GO" id="GO:0006508">
    <property type="term" value="P:proteolysis"/>
    <property type="evidence" value="ECO:0007669"/>
    <property type="project" value="UniProtKB-KW"/>
</dbReference>
<feature type="compositionally biased region" description="Polar residues" evidence="10">
    <location>
        <begin position="1147"/>
        <end position="1167"/>
    </location>
</feature>
<keyword evidence="4" id="KW-0645">Protease</keyword>
<protein>
    <submittedName>
        <fullName evidence="12">Cytosolic carboxypeptidase 2</fullName>
    </submittedName>
</protein>
<accession>A0A9Q1BGV1</accession>
<dbReference type="GO" id="GO:0008270">
    <property type="term" value="F:zinc ion binding"/>
    <property type="evidence" value="ECO:0007669"/>
    <property type="project" value="InterPro"/>
</dbReference>
<organism evidence="12 13">
    <name type="scientific">Holothuria leucospilota</name>
    <name type="common">Black long sea cucumber</name>
    <name type="synonym">Mertensiothuria leucospilota</name>
    <dbReference type="NCBI Taxonomy" id="206669"/>
    <lineage>
        <taxon>Eukaryota</taxon>
        <taxon>Metazoa</taxon>
        <taxon>Echinodermata</taxon>
        <taxon>Eleutherozoa</taxon>
        <taxon>Echinozoa</taxon>
        <taxon>Holothuroidea</taxon>
        <taxon>Aspidochirotacea</taxon>
        <taxon>Aspidochirotida</taxon>
        <taxon>Holothuriidae</taxon>
        <taxon>Holothuria</taxon>
    </lineage>
</organism>
<keyword evidence="13" id="KW-1185">Reference proteome</keyword>
<feature type="compositionally biased region" description="Polar residues" evidence="10">
    <location>
        <begin position="1044"/>
        <end position="1064"/>
    </location>
</feature>
<dbReference type="PANTHER" id="PTHR12756">
    <property type="entry name" value="CYTOSOLIC CARBOXYPEPTIDASE"/>
    <property type="match status" value="1"/>
</dbReference>
<gene>
    <name evidence="12" type="ORF">HOLleu_36758</name>
</gene>
<feature type="active site" description="Proton donor/acceptor" evidence="9">
    <location>
        <position position="577"/>
    </location>
</feature>
<evidence type="ECO:0000259" key="11">
    <source>
        <dbReference type="PROSITE" id="PS52035"/>
    </source>
</evidence>
<keyword evidence="7" id="KW-0862">Zinc</keyword>
<evidence type="ECO:0000256" key="7">
    <source>
        <dbReference type="ARBA" id="ARBA00022833"/>
    </source>
</evidence>